<proteinExistence type="predicted"/>
<evidence type="ECO:0000313" key="2">
    <source>
        <dbReference type="Proteomes" id="UP000245207"/>
    </source>
</evidence>
<name>A0A2U1MXL2_ARTAN</name>
<reference evidence="1 2" key="1">
    <citation type="journal article" date="2018" name="Mol. Plant">
        <title>The genome of Artemisia annua provides insight into the evolution of Asteraceae family and artemisinin biosynthesis.</title>
        <authorList>
            <person name="Shen Q."/>
            <person name="Zhang L."/>
            <person name="Liao Z."/>
            <person name="Wang S."/>
            <person name="Yan T."/>
            <person name="Shi P."/>
            <person name="Liu M."/>
            <person name="Fu X."/>
            <person name="Pan Q."/>
            <person name="Wang Y."/>
            <person name="Lv Z."/>
            <person name="Lu X."/>
            <person name="Zhang F."/>
            <person name="Jiang W."/>
            <person name="Ma Y."/>
            <person name="Chen M."/>
            <person name="Hao X."/>
            <person name="Li L."/>
            <person name="Tang Y."/>
            <person name="Lv G."/>
            <person name="Zhou Y."/>
            <person name="Sun X."/>
            <person name="Brodelius P.E."/>
            <person name="Rose J.K.C."/>
            <person name="Tang K."/>
        </authorList>
    </citation>
    <scope>NUCLEOTIDE SEQUENCE [LARGE SCALE GENOMIC DNA]</scope>
    <source>
        <strain evidence="2">cv. Huhao1</strain>
        <tissue evidence="1">Leaf</tissue>
    </source>
</reference>
<gene>
    <name evidence="1" type="ORF">CTI12_AA324310</name>
</gene>
<dbReference type="AlphaFoldDB" id="A0A2U1MXL2"/>
<organism evidence="1 2">
    <name type="scientific">Artemisia annua</name>
    <name type="common">Sweet wormwood</name>
    <dbReference type="NCBI Taxonomy" id="35608"/>
    <lineage>
        <taxon>Eukaryota</taxon>
        <taxon>Viridiplantae</taxon>
        <taxon>Streptophyta</taxon>
        <taxon>Embryophyta</taxon>
        <taxon>Tracheophyta</taxon>
        <taxon>Spermatophyta</taxon>
        <taxon>Magnoliopsida</taxon>
        <taxon>eudicotyledons</taxon>
        <taxon>Gunneridae</taxon>
        <taxon>Pentapetalae</taxon>
        <taxon>asterids</taxon>
        <taxon>campanulids</taxon>
        <taxon>Asterales</taxon>
        <taxon>Asteraceae</taxon>
        <taxon>Asteroideae</taxon>
        <taxon>Anthemideae</taxon>
        <taxon>Artemisiinae</taxon>
        <taxon>Artemisia</taxon>
    </lineage>
</organism>
<protein>
    <submittedName>
        <fullName evidence="1">Uncharacterized protein</fullName>
    </submittedName>
</protein>
<dbReference type="Proteomes" id="UP000245207">
    <property type="component" value="Unassembled WGS sequence"/>
</dbReference>
<keyword evidence="2" id="KW-1185">Reference proteome</keyword>
<evidence type="ECO:0000313" key="1">
    <source>
        <dbReference type="EMBL" id="PWA65990.1"/>
    </source>
</evidence>
<accession>A0A2U1MXL2</accession>
<sequence length="105" mass="11422">MAQKVSKEIGSFGEQNVLLPSGSPGTYYGSIKTDHIVAATLRFIVGIGYTTWKNMSVRLWVKTGFIVAGASRFLGVIGYNTRKNMPARLCVKTALVLSRSAIQIL</sequence>
<comment type="caution">
    <text evidence="1">The sequence shown here is derived from an EMBL/GenBank/DDBJ whole genome shotgun (WGS) entry which is preliminary data.</text>
</comment>
<dbReference type="EMBL" id="PKPP01004121">
    <property type="protein sequence ID" value="PWA65990.1"/>
    <property type="molecule type" value="Genomic_DNA"/>
</dbReference>